<accession>A0A7S3JG32</accession>
<evidence type="ECO:0000256" key="2">
    <source>
        <dbReference type="SAM" id="Phobius"/>
    </source>
</evidence>
<comment type="subcellular location">
    <subcellularLocation>
        <location evidence="1">Membrane</location>
        <topology evidence="1">Multi-pass membrane protein</topology>
    </subcellularLocation>
</comment>
<organism evidence="4">
    <name type="scientific">Euplotes harpa</name>
    <dbReference type="NCBI Taxonomy" id="151035"/>
    <lineage>
        <taxon>Eukaryota</taxon>
        <taxon>Sar</taxon>
        <taxon>Alveolata</taxon>
        <taxon>Ciliophora</taxon>
        <taxon>Intramacronucleata</taxon>
        <taxon>Spirotrichea</taxon>
        <taxon>Hypotrichia</taxon>
        <taxon>Euplotida</taxon>
        <taxon>Euplotidae</taxon>
        <taxon>Euplotes</taxon>
    </lineage>
</organism>
<feature type="transmembrane region" description="Helical" evidence="2">
    <location>
        <begin position="120"/>
        <end position="141"/>
    </location>
</feature>
<feature type="chain" id="PRO_5031109946" description="Amino acid transporter transmembrane domain-containing protein" evidence="3">
    <location>
        <begin position="24"/>
        <end position="194"/>
    </location>
</feature>
<dbReference type="EMBL" id="HBII01026489">
    <property type="protein sequence ID" value="CAE0352166.1"/>
    <property type="molecule type" value="Transcribed_RNA"/>
</dbReference>
<feature type="transmembrane region" description="Helical" evidence="2">
    <location>
        <begin position="52"/>
        <end position="75"/>
    </location>
</feature>
<dbReference type="PANTHER" id="PTHR16189">
    <property type="entry name" value="TRANSMEMBRANE PROTEIN 104-RELATED"/>
    <property type="match status" value="1"/>
</dbReference>
<keyword evidence="3" id="KW-0732">Signal</keyword>
<dbReference type="AlphaFoldDB" id="A0A7S3JG32"/>
<feature type="transmembrane region" description="Helical" evidence="2">
    <location>
        <begin position="167"/>
        <end position="188"/>
    </location>
</feature>
<evidence type="ECO:0000256" key="3">
    <source>
        <dbReference type="SAM" id="SignalP"/>
    </source>
</evidence>
<feature type="signal peptide" evidence="3">
    <location>
        <begin position="1"/>
        <end position="23"/>
    </location>
</feature>
<dbReference type="GO" id="GO:0016020">
    <property type="term" value="C:membrane"/>
    <property type="evidence" value="ECO:0007669"/>
    <property type="project" value="UniProtKB-SubCell"/>
</dbReference>
<feature type="transmembrane region" description="Helical" evidence="2">
    <location>
        <begin position="96"/>
        <end position="114"/>
    </location>
</feature>
<evidence type="ECO:0008006" key="5">
    <source>
        <dbReference type="Google" id="ProtNLM"/>
    </source>
</evidence>
<gene>
    <name evidence="4" type="ORF">EHAR0213_LOCUS11082</name>
</gene>
<keyword evidence="2" id="KW-1133">Transmembrane helix</keyword>
<dbReference type="PANTHER" id="PTHR16189:SF0">
    <property type="entry name" value="TRANSMEMBRANE PROTEIN 104"/>
    <property type="match status" value="1"/>
</dbReference>
<name>A0A7S3JG32_9SPIT</name>
<protein>
    <recommendedName>
        <fullName evidence="5">Amino acid transporter transmembrane domain-containing protein</fullName>
    </recommendedName>
</protein>
<keyword evidence="2" id="KW-0472">Membrane</keyword>
<reference evidence="4" key="1">
    <citation type="submission" date="2021-01" db="EMBL/GenBank/DDBJ databases">
        <authorList>
            <person name="Corre E."/>
            <person name="Pelletier E."/>
            <person name="Niang G."/>
            <person name="Scheremetjew M."/>
            <person name="Finn R."/>
            <person name="Kale V."/>
            <person name="Holt S."/>
            <person name="Cochrane G."/>
            <person name="Meng A."/>
            <person name="Brown T."/>
            <person name="Cohen L."/>
        </authorList>
    </citation>
    <scope>NUCLEOTIDE SEQUENCE</scope>
    <source>
        <strain evidence="4">FSP1.4</strain>
    </source>
</reference>
<evidence type="ECO:0000313" key="4">
    <source>
        <dbReference type="EMBL" id="CAE0352166.1"/>
    </source>
</evidence>
<keyword evidence="2" id="KW-0812">Transmembrane</keyword>
<sequence length="194" mass="22063">MFFWSFLLGSVTLILEAFLAVLAFSHITNTDCSDFPCEIQGLYNENFLNLPVIGQVCNFYPFLNVAAVPILTITMRNNILQLFGLENKGDMTRMKKGLWSFMLSVPVIVITLFLRDPQLLVTYTGGLTGIIILLLIPTIFVQLSRKWDLESTYDNNNFNRSPFRHPYWPYLIYSFSLLTFGVIVYGIVKGGGSH</sequence>
<proteinExistence type="predicted"/>
<evidence type="ECO:0000256" key="1">
    <source>
        <dbReference type="ARBA" id="ARBA00004141"/>
    </source>
</evidence>